<dbReference type="Proteomes" id="UP000281094">
    <property type="component" value="Unassembled WGS sequence"/>
</dbReference>
<feature type="transmembrane region" description="Helical" evidence="1">
    <location>
        <begin position="137"/>
        <end position="155"/>
    </location>
</feature>
<name>A0A3L7JAL4_9HYPH</name>
<protein>
    <submittedName>
        <fullName evidence="2">Cobalt transporter</fullName>
    </submittedName>
</protein>
<gene>
    <name evidence="2" type="ORF">D8780_03985</name>
</gene>
<feature type="transmembrane region" description="Helical" evidence="1">
    <location>
        <begin position="160"/>
        <end position="176"/>
    </location>
</feature>
<keyword evidence="1" id="KW-0472">Membrane</keyword>
<feature type="transmembrane region" description="Helical" evidence="1">
    <location>
        <begin position="196"/>
        <end position="219"/>
    </location>
</feature>
<keyword evidence="3" id="KW-1185">Reference proteome</keyword>
<sequence length="234" mass="24417">MFTRLITSAVFAGAGAGLIAALLQLTFVQPVLLHAELYESGQLVHFGAEAVSAHPDLGGLDLMRDGLSVLFSMLLYTGYALLLLPLMAIAEQRGQSLDGKTGLIWGAIGFLVIQFAPGFTLAPEVPGVAAADVFARQFWWVGTVVAAGVAAGLIAFTRSWFAWIGAAVLLLAPHLIGAPEPESFAGPVPPEIAALFAARAFGVALVGWALLGAFAAYFWRTSAVHSPATQARSA</sequence>
<dbReference type="InterPro" id="IPR012666">
    <property type="entry name" value="CbtA_put"/>
</dbReference>
<dbReference type="AlphaFoldDB" id="A0A3L7JAL4"/>
<dbReference type="NCBIfam" id="TIGR02458">
    <property type="entry name" value="CbtA"/>
    <property type="match status" value="1"/>
</dbReference>
<reference evidence="2 3" key="1">
    <citation type="submission" date="2018-10" db="EMBL/GenBank/DDBJ databases">
        <title>Notoacmeibacter sp. M2BS9Y-3-1, whole genome shotgun sequence.</title>
        <authorList>
            <person name="Tuo L."/>
        </authorList>
    </citation>
    <scope>NUCLEOTIDE SEQUENCE [LARGE SCALE GENOMIC DNA]</scope>
    <source>
        <strain evidence="2 3">M2BS9Y-3-1</strain>
    </source>
</reference>
<accession>A0A3L7JAL4</accession>
<dbReference type="Pfam" id="PF09490">
    <property type="entry name" value="CbtA"/>
    <property type="match status" value="1"/>
</dbReference>
<evidence type="ECO:0000313" key="2">
    <source>
        <dbReference type="EMBL" id="RLQ87489.1"/>
    </source>
</evidence>
<organism evidence="2 3">
    <name type="scientific">Notoacmeibacter ruber</name>
    <dbReference type="NCBI Taxonomy" id="2670375"/>
    <lineage>
        <taxon>Bacteria</taxon>
        <taxon>Pseudomonadati</taxon>
        <taxon>Pseudomonadota</taxon>
        <taxon>Alphaproteobacteria</taxon>
        <taxon>Hyphomicrobiales</taxon>
        <taxon>Notoacmeibacteraceae</taxon>
        <taxon>Notoacmeibacter</taxon>
    </lineage>
</organism>
<dbReference type="RefSeq" id="WP_121644457.1">
    <property type="nucleotide sequence ID" value="NZ_RCWN01000001.1"/>
</dbReference>
<keyword evidence="1" id="KW-1133">Transmembrane helix</keyword>
<comment type="caution">
    <text evidence="2">The sequence shown here is derived from an EMBL/GenBank/DDBJ whole genome shotgun (WGS) entry which is preliminary data.</text>
</comment>
<keyword evidence="1" id="KW-0812">Transmembrane</keyword>
<evidence type="ECO:0000313" key="3">
    <source>
        <dbReference type="Proteomes" id="UP000281094"/>
    </source>
</evidence>
<proteinExistence type="predicted"/>
<dbReference type="EMBL" id="RCWN01000001">
    <property type="protein sequence ID" value="RLQ87489.1"/>
    <property type="molecule type" value="Genomic_DNA"/>
</dbReference>
<feature type="transmembrane region" description="Helical" evidence="1">
    <location>
        <begin position="69"/>
        <end position="90"/>
    </location>
</feature>
<feature type="transmembrane region" description="Helical" evidence="1">
    <location>
        <begin position="102"/>
        <end position="122"/>
    </location>
</feature>
<evidence type="ECO:0000256" key="1">
    <source>
        <dbReference type="SAM" id="Phobius"/>
    </source>
</evidence>